<organism evidence="1 4">
    <name type="scientific">Phytophthora rubi</name>
    <dbReference type="NCBI Taxonomy" id="129364"/>
    <lineage>
        <taxon>Eukaryota</taxon>
        <taxon>Sar</taxon>
        <taxon>Stramenopiles</taxon>
        <taxon>Oomycota</taxon>
        <taxon>Peronosporomycetes</taxon>
        <taxon>Peronosporales</taxon>
        <taxon>Peronosporaceae</taxon>
        <taxon>Phytophthora</taxon>
    </lineage>
</organism>
<protein>
    <submittedName>
        <fullName evidence="1">Uncharacterized protein</fullName>
    </submittedName>
</protein>
<evidence type="ECO:0000313" key="2">
    <source>
        <dbReference type="EMBL" id="KAE9336388.1"/>
    </source>
</evidence>
<dbReference type="AlphaFoldDB" id="A0A6A3M0F0"/>
<evidence type="ECO:0000313" key="1">
    <source>
        <dbReference type="EMBL" id="KAE9021934.1"/>
    </source>
</evidence>
<gene>
    <name evidence="1" type="ORF">PR002_g12111</name>
    <name evidence="2" type="ORF">PR003_g12533</name>
</gene>
<accession>A0A6A3M0F0</accession>
<evidence type="ECO:0000313" key="4">
    <source>
        <dbReference type="Proteomes" id="UP000435112"/>
    </source>
</evidence>
<dbReference type="EMBL" id="QXFT01000758">
    <property type="protein sequence ID" value="KAE9336388.1"/>
    <property type="molecule type" value="Genomic_DNA"/>
</dbReference>
<proteinExistence type="predicted"/>
<keyword evidence="3" id="KW-1185">Reference proteome</keyword>
<evidence type="ECO:0000313" key="3">
    <source>
        <dbReference type="Proteomes" id="UP000434957"/>
    </source>
</evidence>
<dbReference type="Proteomes" id="UP000435112">
    <property type="component" value="Unassembled WGS sequence"/>
</dbReference>
<sequence>MEVVDDGVGQPVKRDDGRMTMSVAKVVQRFVTGAEGGIGVARRRGRQVAEPSSHVYSTLKIGWWAGERGEGGVRPSQKQIGRLGRTTYEGDLESEGFLKADVLGAGASSEDGRGVDGSEVVVEVRDDTYGANTDGDRR</sequence>
<name>A0A6A3M0F0_9STRA</name>
<reference evidence="1 4" key="1">
    <citation type="submission" date="2018-09" db="EMBL/GenBank/DDBJ databases">
        <title>Genomic investigation of the strawberry pathogen Phytophthora fragariae indicates pathogenicity is determined by transcriptional variation in three key races.</title>
        <authorList>
            <person name="Adams T.M."/>
            <person name="Armitage A.D."/>
            <person name="Sobczyk M.K."/>
            <person name="Bates H.J."/>
            <person name="Dunwell J.M."/>
            <person name="Nellist C.F."/>
            <person name="Harrison R.J."/>
        </authorList>
    </citation>
    <scope>NUCLEOTIDE SEQUENCE [LARGE SCALE GENOMIC DNA]</scope>
    <source>
        <strain evidence="1 4">SCRP324</strain>
        <strain evidence="2 3">SCRP333</strain>
    </source>
</reference>
<dbReference type="Proteomes" id="UP000434957">
    <property type="component" value="Unassembled WGS sequence"/>
</dbReference>
<comment type="caution">
    <text evidence="1">The sequence shown here is derived from an EMBL/GenBank/DDBJ whole genome shotgun (WGS) entry which is preliminary data.</text>
</comment>
<dbReference type="EMBL" id="QXFU01000750">
    <property type="protein sequence ID" value="KAE9021934.1"/>
    <property type="molecule type" value="Genomic_DNA"/>
</dbReference>